<proteinExistence type="predicted"/>
<name>W8PKD2_ENCIT</name>
<dbReference type="HOGENOM" id="CLU_2542572_0_0_1"/>
<dbReference type="AlphaFoldDB" id="W8PKD2"/>
<evidence type="ECO:0008006" key="3">
    <source>
        <dbReference type="Google" id="ProtNLM"/>
    </source>
</evidence>
<gene>
    <name evidence="1" type="ORF">Eint_010885</name>
</gene>
<dbReference type="OrthoDB" id="2191350at2759"/>
<organism evidence="1 2">
    <name type="scientific">Encephalitozoon intestinalis (strain ATCC 50506)</name>
    <name type="common">Microsporidian parasite</name>
    <name type="synonym">Septata intestinalis</name>
    <dbReference type="NCBI Taxonomy" id="876142"/>
    <lineage>
        <taxon>Eukaryota</taxon>
        <taxon>Fungi</taxon>
        <taxon>Fungi incertae sedis</taxon>
        <taxon>Microsporidia</taxon>
        <taxon>Unikaryonidae</taxon>
        <taxon>Encephalitozoon</taxon>
    </lineage>
</organism>
<protein>
    <recommendedName>
        <fullName evidence="3">SWIM-type domain-containing protein</fullName>
    </recommendedName>
</protein>
<sequence>MDWGNLKDMKRETIYLIVGDDIAYLDKESVQKKRVHSVDYFTVGGACVIKGRTKYLCSCGYEICWHSIRVSTFVETTAEEWRDRSPG</sequence>
<dbReference type="Proteomes" id="UP000002313">
    <property type="component" value="Chromosome I"/>
</dbReference>
<dbReference type="KEGG" id="ein:Eint_010885"/>
<dbReference type="VEuPathDB" id="MicrosporidiaDB:Eint_010885"/>
<dbReference type="EMBL" id="CP001942">
    <property type="protein sequence ID" value="AHL30070.1"/>
    <property type="molecule type" value="Genomic_DNA"/>
</dbReference>
<dbReference type="GeneID" id="20313999"/>
<reference evidence="1 2" key="1">
    <citation type="journal article" date="2010" name="Nat. Commun.">
        <title>The complete sequence of the smallest known nuclear genome from the microsporidian Encephalitozoon intestinalis.</title>
        <authorList>
            <person name="Corradi N."/>
            <person name="Pombert J.-F."/>
            <person name="Farinelli L."/>
            <person name="Didier E.S."/>
            <person name="Keeling P.J."/>
        </authorList>
    </citation>
    <scope>NUCLEOTIDE SEQUENCE [LARGE SCALE GENOMIC DNA]</scope>
    <source>
        <strain evidence="1 2">ATCC 50506</strain>
    </source>
</reference>
<evidence type="ECO:0000313" key="1">
    <source>
        <dbReference type="EMBL" id="AHL30070.1"/>
    </source>
</evidence>
<accession>W8PKD2</accession>
<evidence type="ECO:0000313" key="2">
    <source>
        <dbReference type="Proteomes" id="UP000002313"/>
    </source>
</evidence>
<keyword evidence="2" id="KW-1185">Reference proteome</keyword>
<dbReference type="RefSeq" id="XP_009161815.1">
    <property type="nucleotide sequence ID" value="XM_009163551.1"/>
</dbReference>
<reference evidence="1 2" key="2">
    <citation type="journal article" date="2012" name="Proc. Natl. Acad. Sci. U.S.A.">
        <title>Gain and loss of multiple functionally related, horizontally transferred genes in the reduced genomes of two microsporidian parasites.</title>
        <authorList>
            <person name="Pombert J.-F."/>
            <person name="Selman M."/>
            <person name="Burki F."/>
            <person name="Bardell F.T."/>
            <person name="Farinelli L."/>
            <person name="Solter L.F."/>
            <person name="Whitman D.W."/>
            <person name="Weiss L.M."/>
            <person name="Corradi N."/>
            <person name="Keeling P.J."/>
        </authorList>
    </citation>
    <scope>NUCLEOTIDE SEQUENCE [LARGE SCALE GENOMIC DNA]</scope>
    <source>
        <strain evidence="1 2">ATCC 50506</strain>
    </source>
</reference>